<gene>
    <name evidence="4" type="ORF">TSAR_000973</name>
</gene>
<dbReference type="OrthoDB" id="8190250at2759"/>
<dbReference type="AlphaFoldDB" id="A0A232EIQ9"/>
<keyword evidence="2" id="KW-0472">Membrane</keyword>
<dbReference type="EMBL" id="NNAY01004208">
    <property type="protein sequence ID" value="OXU18198.1"/>
    <property type="molecule type" value="Genomic_DNA"/>
</dbReference>
<feature type="region of interest" description="Disordered" evidence="1">
    <location>
        <begin position="226"/>
        <end position="264"/>
    </location>
</feature>
<evidence type="ECO:0000256" key="3">
    <source>
        <dbReference type="SAM" id="SignalP"/>
    </source>
</evidence>
<feature type="transmembrane region" description="Helical" evidence="2">
    <location>
        <begin position="177"/>
        <end position="206"/>
    </location>
</feature>
<keyword evidence="2" id="KW-1133">Transmembrane helix</keyword>
<organism evidence="4 5">
    <name type="scientific">Trichomalopsis sarcophagae</name>
    <dbReference type="NCBI Taxonomy" id="543379"/>
    <lineage>
        <taxon>Eukaryota</taxon>
        <taxon>Metazoa</taxon>
        <taxon>Ecdysozoa</taxon>
        <taxon>Arthropoda</taxon>
        <taxon>Hexapoda</taxon>
        <taxon>Insecta</taxon>
        <taxon>Pterygota</taxon>
        <taxon>Neoptera</taxon>
        <taxon>Endopterygota</taxon>
        <taxon>Hymenoptera</taxon>
        <taxon>Apocrita</taxon>
        <taxon>Proctotrupomorpha</taxon>
        <taxon>Chalcidoidea</taxon>
        <taxon>Pteromalidae</taxon>
        <taxon>Pteromalinae</taxon>
        <taxon>Trichomalopsis</taxon>
    </lineage>
</organism>
<evidence type="ECO:0000313" key="4">
    <source>
        <dbReference type="EMBL" id="OXU18198.1"/>
    </source>
</evidence>
<feature type="chain" id="PRO_5013257625" evidence="3">
    <location>
        <begin position="24"/>
        <end position="264"/>
    </location>
</feature>
<feature type="signal peptide" evidence="3">
    <location>
        <begin position="1"/>
        <end position="23"/>
    </location>
</feature>
<keyword evidence="5" id="KW-1185">Reference proteome</keyword>
<keyword evidence="2" id="KW-0812">Transmembrane</keyword>
<keyword evidence="3" id="KW-0732">Signal</keyword>
<evidence type="ECO:0000256" key="2">
    <source>
        <dbReference type="SAM" id="Phobius"/>
    </source>
</evidence>
<dbReference type="GO" id="GO:0016020">
    <property type="term" value="C:membrane"/>
    <property type="evidence" value="ECO:0007669"/>
    <property type="project" value="TreeGrafter"/>
</dbReference>
<evidence type="ECO:0000313" key="5">
    <source>
        <dbReference type="Proteomes" id="UP000215335"/>
    </source>
</evidence>
<accession>A0A232EIQ9</accession>
<dbReference type="InterPro" id="IPR012464">
    <property type="entry name" value="DUF1676"/>
</dbReference>
<comment type="caution">
    <text evidence="4">The sequence shown here is derived from an EMBL/GenBank/DDBJ whole genome shotgun (WGS) entry which is preliminary data.</text>
</comment>
<dbReference type="PANTHER" id="PTHR21879">
    <property type="entry name" value="FI03362P-RELATED-RELATED"/>
    <property type="match status" value="1"/>
</dbReference>
<protein>
    <submittedName>
        <fullName evidence="4">Uncharacterized protein</fullName>
    </submittedName>
</protein>
<evidence type="ECO:0000256" key="1">
    <source>
        <dbReference type="SAM" id="MobiDB-lite"/>
    </source>
</evidence>
<name>A0A232EIQ9_9HYME</name>
<dbReference type="PANTHER" id="PTHR21879:SF23">
    <property type="entry name" value="IP06949P"/>
    <property type="match status" value="1"/>
</dbReference>
<dbReference type="Pfam" id="PF07898">
    <property type="entry name" value="DUF1676"/>
    <property type="match status" value="1"/>
</dbReference>
<dbReference type="Proteomes" id="UP000215335">
    <property type="component" value="Unassembled WGS sequence"/>
</dbReference>
<reference evidence="4 5" key="1">
    <citation type="journal article" date="2017" name="Curr. Biol.">
        <title>The Evolution of Venom by Co-option of Single-Copy Genes.</title>
        <authorList>
            <person name="Martinson E.O."/>
            <person name="Mrinalini"/>
            <person name="Kelkar Y.D."/>
            <person name="Chang C.H."/>
            <person name="Werren J.H."/>
        </authorList>
    </citation>
    <scope>NUCLEOTIDE SEQUENCE [LARGE SCALE GENOMIC DNA]</scope>
    <source>
        <strain evidence="4 5">Alberta</strain>
        <tissue evidence="4">Whole body</tissue>
    </source>
</reference>
<proteinExistence type="predicted"/>
<sequence>MRPSRLLLVLAILLVIENDGVVGQSNDTVWKGFSVTCNNDDKGEVTNVSVSCHGIRLVRKIVQKLLEEANRKRSLEILDGVSLVQKDEEEGFNRGARVLKESGQTSPVMSFLENRELRIKLPSFLPANLEDAIEGSLPSADQAKGRGGGGGGGGGGFGGGKGGNGMMMMALMMGKTMAAMGFGALTLLAMKALMVSSLALMLSLIVAAKKLASSKEDDSHHVVYAQEVSSHHRRRRSLGSKQDDLKNQPYRGYINLPTEMQKSR</sequence>